<evidence type="ECO:0000313" key="3">
    <source>
        <dbReference type="EMBL" id="MBC8559872.1"/>
    </source>
</evidence>
<dbReference type="AlphaFoldDB" id="A0A926E2K0"/>
<accession>A0A926E2K0</accession>
<proteinExistence type="inferred from homology"/>
<dbReference type="GO" id="GO:0003723">
    <property type="term" value="F:RNA binding"/>
    <property type="evidence" value="ECO:0007669"/>
    <property type="project" value="UniProtKB-UniRule"/>
</dbReference>
<dbReference type="NCBIfam" id="TIGR01876">
    <property type="entry name" value="cas_Cas5d"/>
    <property type="match status" value="1"/>
</dbReference>
<keyword evidence="2" id="KW-0378">Hydrolase</keyword>
<name>A0A926E2K0_9FIRM</name>
<dbReference type="InterPro" id="IPR013422">
    <property type="entry name" value="CRISPR-assoc_prot_Cas5_N"/>
</dbReference>
<dbReference type="NCBIfam" id="TIGR02593">
    <property type="entry name" value="CRISPR_cas5"/>
    <property type="match status" value="1"/>
</dbReference>
<comment type="caution">
    <text evidence="3">The sequence shown here is derived from an EMBL/GenBank/DDBJ whole genome shotgun (WGS) entry which is preliminary data.</text>
</comment>
<dbReference type="EMBL" id="JACRSV010000002">
    <property type="protein sequence ID" value="MBC8559872.1"/>
    <property type="molecule type" value="Genomic_DNA"/>
</dbReference>
<dbReference type="GO" id="GO:0004519">
    <property type="term" value="F:endonuclease activity"/>
    <property type="evidence" value="ECO:0007669"/>
    <property type="project" value="UniProtKB-UniRule"/>
</dbReference>
<evidence type="ECO:0000313" key="4">
    <source>
        <dbReference type="Proteomes" id="UP000610760"/>
    </source>
</evidence>
<dbReference type="Pfam" id="PF09704">
    <property type="entry name" value="Cas_Cas5d"/>
    <property type="match status" value="1"/>
</dbReference>
<dbReference type="Gene3D" id="3.30.70.2660">
    <property type="match status" value="1"/>
</dbReference>
<dbReference type="PIRSF" id="PIRSF029950">
    <property type="entry name" value="Cas_CT1134"/>
    <property type="match status" value="1"/>
</dbReference>
<keyword evidence="1 2" id="KW-0051">Antiviral defense</keyword>
<protein>
    <recommendedName>
        <fullName evidence="2">pre-crRNA processing endonuclease</fullName>
        <ecNumber evidence="2">3.1.-.-</ecNumber>
    </recommendedName>
</protein>
<gene>
    <name evidence="3" type="primary">cas5c</name>
    <name evidence="3" type="ORF">H8710_07310</name>
</gene>
<dbReference type="GO" id="GO:0016787">
    <property type="term" value="F:hydrolase activity"/>
    <property type="evidence" value="ECO:0007669"/>
    <property type="project" value="UniProtKB-KW"/>
</dbReference>
<dbReference type="InterPro" id="IPR010155">
    <property type="entry name" value="CRISPR-assoc_prot_Cas5d"/>
</dbReference>
<dbReference type="GO" id="GO:0043571">
    <property type="term" value="P:maintenance of CRISPR repeat elements"/>
    <property type="evidence" value="ECO:0007669"/>
    <property type="project" value="UniProtKB-UniRule"/>
</dbReference>
<dbReference type="EC" id="3.1.-.-" evidence="2"/>
<dbReference type="RefSeq" id="WP_249294855.1">
    <property type="nucleotide sequence ID" value="NZ_JACRSV010000002.1"/>
</dbReference>
<dbReference type="InterPro" id="IPR021124">
    <property type="entry name" value="CRISPR-assoc_prot_Cas5"/>
</dbReference>
<comment type="similarity">
    <text evidence="2">Belongs to the CRISPR-associated protein Cas5 family. Subtype I-C/Dvulg subfamily.</text>
</comment>
<keyword evidence="4" id="KW-1185">Reference proteome</keyword>
<dbReference type="GO" id="GO:0051607">
    <property type="term" value="P:defense response to virus"/>
    <property type="evidence" value="ECO:0007669"/>
    <property type="project" value="UniProtKB-UniRule"/>
</dbReference>
<keyword evidence="2" id="KW-0255">Endonuclease</keyword>
<keyword evidence="2" id="KW-0694">RNA-binding</keyword>
<evidence type="ECO:0000256" key="2">
    <source>
        <dbReference type="PIRNR" id="PIRNR029950"/>
    </source>
</evidence>
<organism evidence="3 4">
    <name type="scientific">Fumia xinanensis</name>
    <dbReference type="NCBI Taxonomy" id="2763659"/>
    <lineage>
        <taxon>Bacteria</taxon>
        <taxon>Bacillati</taxon>
        <taxon>Bacillota</taxon>
        <taxon>Clostridia</taxon>
        <taxon>Eubacteriales</taxon>
        <taxon>Oscillospiraceae</taxon>
        <taxon>Fumia</taxon>
    </lineage>
</organism>
<comment type="function">
    <text evidence="2">CRISPR (clustered regularly interspaced short palindromic repeat) is an adaptive immune system that provides protection against mobile genetic elements (viruses, transposable elements and conjugative plasmids). CRISPR clusters contain spacers, sequences complementary to antecedent mobile elements, and target invading nucleic acids. CRISPR clusters are transcribed and processed into CRISPR RNA (crRNA).</text>
</comment>
<dbReference type="Proteomes" id="UP000610760">
    <property type="component" value="Unassembled WGS sequence"/>
</dbReference>
<keyword evidence="2" id="KW-0540">Nuclease</keyword>
<evidence type="ECO:0000256" key="1">
    <source>
        <dbReference type="ARBA" id="ARBA00023118"/>
    </source>
</evidence>
<reference evidence="3" key="1">
    <citation type="submission" date="2020-08" db="EMBL/GenBank/DDBJ databases">
        <title>Genome public.</title>
        <authorList>
            <person name="Liu C."/>
            <person name="Sun Q."/>
        </authorList>
    </citation>
    <scope>NUCLEOTIDE SEQUENCE</scope>
    <source>
        <strain evidence="3">NSJ-33</strain>
    </source>
</reference>
<sequence>MNEIVVDVWGDFACFSRPESKVERLTYPVPTPSAMRGVLSAIYCKPNEFFWQVTKIEVLRKPSYVSFKRNEVKEKIPEKPKEPVRVDLTGADKKGRTQRQTVALKDVRYRVHAQIRKRPSFGGSEKQLYEQALRRIRRGQCYYQPSLGLREFVAYFEEGTGEARPIELDLDLGYMVYDVFDLHRFEVTPKAEPYVTLFHAQLNNGILEVPDFDSEQVLRPEVK</sequence>